<dbReference type="GO" id="GO:0097367">
    <property type="term" value="F:carbohydrate derivative binding"/>
    <property type="evidence" value="ECO:0007669"/>
    <property type="project" value="InterPro"/>
</dbReference>
<sequence length="374" mass="40210">QARLIHGIRRASDQILADSEVLVVCGACCTAAAAKAAIEAYHGCARNLLHTPQIFFVGGSLSSRQWLELSQLLEDRSYSLLLVSPTGSDLGTNVTARGLRWLMERKYGAAAKNRIFVATPVGTPLHRCGQEEGYELFPMPRELGGTASIFTAGALLPMSAAGIDPLAVLDGAVETAQAMDIRAFENPAWLYAAARAVLAGKGYGREFLCFFDHSLDALGRWWQQLTWQWQTGRSRALTPVTALLPGDLGVLDNLAASGQAQMLETLVHFAPIAKKVPVEMDWKDYDGLGFLSGRNWEDVEQALAAALSETHGMAGVPLVDVDAGDLTAENLGSLFYFLELSSALTACLAGEEPFPPDGAKVQRCAMAQLRGENT</sequence>
<organism evidence="1 2">
    <name type="scientific">Candidatus Avoscillospira stercoripullorum</name>
    <dbReference type="NCBI Taxonomy" id="2840709"/>
    <lineage>
        <taxon>Bacteria</taxon>
        <taxon>Bacillati</taxon>
        <taxon>Bacillota</taxon>
        <taxon>Clostridia</taxon>
        <taxon>Eubacteriales</taxon>
        <taxon>Oscillospiraceae</taxon>
        <taxon>Oscillospiraceae incertae sedis</taxon>
        <taxon>Candidatus Avoscillospira</taxon>
    </lineage>
</organism>
<proteinExistence type="predicted"/>
<dbReference type="SUPFAM" id="SSF53697">
    <property type="entry name" value="SIS domain"/>
    <property type="match status" value="1"/>
</dbReference>
<evidence type="ECO:0000313" key="2">
    <source>
        <dbReference type="Proteomes" id="UP000824258"/>
    </source>
</evidence>
<dbReference type="PROSITE" id="PS51463">
    <property type="entry name" value="P_GLUCOSE_ISOMERASE_3"/>
    <property type="match status" value="1"/>
</dbReference>
<dbReference type="GO" id="GO:0004347">
    <property type="term" value="F:glucose-6-phosphate isomerase activity"/>
    <property type="evidence" value="ECO:0007669"/>
    <property type="project" value="InterPro"/>
</dbReference>
<gene>
    <name evidence="1" type="ORF">IAA70_04560</name>
</gene>
<dbReference type="InterPro" id="IPR046348">
    <property type="entry name" value="SIS_dom_sf"/>
</dbReference>
<dbReference type="EMBL" id="DVGD01000141">
    <property type="protein sequence ID" value="HIR09657.1"/>
    <property type="molecule type" value="Genomic_DNA"/>
</dbReference>
<evidence type="ECO:0008006" key="3">
    <source>
        <dbReference type="Google" id="ProtNLM"/>
    </source>
</evidence>
<name>A0A9D1D741_9FIRM</name>
<reference evidence="1" key="2">
    <citation type="journal article" date="2021" name="PeerJ">
        <title>Extensive microbial diversity within the chicken gut microbiome revealed by metagenomics and culture.</title>
        <authorList>
            <person name="Gilroy R."/>
            <person name="Ravi A."/>
            <person name="Getino M."/>
            <person name="Pursley I."/>
            <person name="Horton D.L."/>
            <person name="Alikhan N.F."/>
            <person name="Baker D."/>
            <person name="Gharbi K."/>
            <person name="Hall N."/>
            <person name="Watson M."/>
            <person name="Adriaenssens E.M."/>
            <person name="Foster-Nyarko E."/>
            <person name="Jarju S."/>
            <person name="Secka A."/>
            <person name="Antonio M."/>
            <person name="Oren A."/>
            <person name="Chaudhuri R.R."/>
            <person name="La Ragione R."/>
            <person name="Hildebrand F."/>
            <person name="Pallen M.J."/>
        </authorList>
    </citation>
    <scope>NUCLEOTIDE SEQUENCE</scope>
    <source>
        <strain evidence="1">ChiHjej9B8-7071</strain>
    </source>
</reference>
<dbReference type="GO" id="GO:0006094">
    <property type="term" value="P:gluconeogenesis"/>
    <property type="evidence" value="ECO:0007669"/>
    <property type="project" value="InterPro"/>
</dbReference>
<dbReference type="Proteomes" id="UP000824258">
    <property type="component" value="Unassembled WGS sequence"/>
</dbReference>
<evidence type="ECO:0000313" key="1">
    <source>
        <dbReference type="EMBL" id="HIR09657.1"/>
    </source>
</evidence>
<dbReference type="InterPro" id="IPR001672">
    <property type="entry name" value="G6P_Isomerase"/>
</dbReference>
<feature type="non-terminal residue" evidence="1">
    <location>
        <position position="1"/>
    </location>
</feature>
<accession>A0A9D1D741</accession>
<dbReference type="Gene3D" id="3.40.50.10490">
    <property type="entry name" value="Glucose-6-phosphate isomerase like protein, domain 1"/>
    <property type="match status" value="2"/>
</dbReference>
<dbReference type="AlphaFoldDB" id="A0A9D1D741"/>
<reference evidence="1" key="1">
    <citation type="submission" date="2020-10" db="EMBL/GenBank/DDBJ databases">
        <authorList>
            <person name="Gilroy R."/>
        </authorList>
    </citation>
    <scope>NUCLEOTIDE SEQUENCE</scope>
    <source>
        <strain evidence="1">ChiHjej9B8-7071</strain>
    </source>
</reference>
<comment type="caution">
    <text evidence="1">The sequence shown here is derived from an EMBL/GenBank/DDBJ whole genome shotgun (WGS) entry which is preliminary data.</text>
</comment>
<protein>
    <recommendedName>
        <fullName evidence="3">Glucose-6-phosphate isomerase</fullName>
    </recommendedName>
</protein>
<dbReference type="GO" id="GO:0006096">
    <property type="term" value="P:glycolytic process"/>
    <property type="evidence" value="ECO:0007669"/>
    <property type="project" value="InterPro"/>
</dbReference>